<organism evidence="2 3">
    <name type="scientific">Hesseltinella vesiculosa</name>
    <dbReference type="NCBI Taxonomy" id="101127"/>
    <lineage>
        <taxon>Eukaryota</taxon>
        <taxon>Fungi</taxon>
        <taxon>Fungi incertae sedis</taxon>
        <taxon>Mucoromycota</taxon>
        <taxon>Mucoromycotina</taxon>
        <taxon>Mucoromycetes</taxon>
        <taxon>Mucorales</taxon>
        <taxon>Cunninghamellaceae</taxon>
        <taxon>Hesseltinella</taxon>
    </lineage>
</organism>
<name>A0A1X2G9A5_9FUNG</name>
<dbReference type="Gene3D" id="3.40.50.1820">
    <property type="entry name" value="alpha/beta hydrolase"/>
    <property type="match status" value="1"/>
</dbReference>
<dbReference type="PIRSF" id="PIRSF029171">
    <property type="entry name" value="Esterase_LipA"/>
    <property type="match status" value="1"/>
</dbReference>
<dbReference type="PANTHER" id="PTHR34853">
    <property type="match status" value="1"/>
</dbReference>
<dbReference type="InterPro" id="IPR029058">
    <property type="entry name" value="AB_hydrolase_fold"/>
</dbReference>
<comment type="caution">
    <text evidence="2">The sequence shown here is derived from an EMBL/GenBank/DDBJ whole genome shotgun (WGS) entry which is preliminary data.</text>
</comment>
<protein>
    <submittedName>
        <fullName evidence="2">LIP-domain-containing protein</fullName>
    </submittedName>
</protein>
<evidence type="ECO:0000256" key="1">
    <source>
        <dbReference type="PIRNR" id="PIRNR029171"/>
    </source>
</evidence>
<dbReference type="Pfam" id="PF03583">
    <property type="entry name" value="LIP"/>
    <property type="match status" value="1"/>
</dbReference>
<dbReference type="SUPFAM" id="SSF53474">
    <property type="entry name" value="alpha/beta-Hydrolases"/>
    <property type="match status" value="1"/>
</dbReference>
<accession>A0A1X2G9A5</accession>
<evidence type="ECO:0000313" key="2">
    <source>
        <dbReference type="EMBL" id="ORX48263.1"/>
    </source>
</evidence>
<comment type="similarity">
    <text evidence="1">Belongs to the AB hydrolase superfamily. Lipase family.</text>
</comment>
<dbReference type="InterPro" id="IPR005152">
    <property type="entry name" value="Lipase_secreted"/>
</dbReference>
<evidence type="ECO:0000313" key="3">
    <source>
        <dbReference type="Proteomes" id="UP000242146"/>
    </source>
</evidence>
<dbReference type="OrthoDB" id="2373480at2759"/>
<reference evidence="2 3" key="1">
    <citation type="submission" date="2016-07" db="EMBL/GenBank/DDBJ databases">
        <title>Pervasive Adenine N6-methylation of Active Genes in Fungi.</title>
        <authorList>
            <consortium name="DOE Joint Genome Institute"/>
            <person name="Mondo S.J."/>
            <person name="Dannebaum R.O."/>
            <person name="Kuo R.C."/>
            <person name="Labutti K."/>
            <person name="Haridas S."/>
            <person name="Kuo A."/>
            <person name="Salamov A."/>
            <person name="Ahrendt S.R."/>
            <person name="Lipzen A."/>
            <person name="Sullivan W."/>
            <person name="Andreopoulos W.B."/>
            <person name="Clum A."/>
            <person name="Lindquist E."/>
            <person name="Daum C."/>
            <person name="Ramamoorthy G.K."/>
            <person name="Gryganskyi A."/>
            <person name="Culley D."/>
            <person name="Magnuson J.K."/>
            <person name="James T.Y."/>
            <person name="O'Malley M.A."/>
            <person name="Stajich J.E."/>
            <person name="Spatafora J.W."/>
            <person name="Visel A."/>
            <person name="Grigoriev I.V."/>
        </authorList>
    </citation>
    <scope>NUCLEOTIDE SEQUENCE [LARGE SCALE GENOMIC DNA]</scope>
    <source>
        <strain evidence="2 3">NRRL 3301</strain>
    </source>
</reference>
<dbReference type="PANTHER" id="PTHR34853:SF1">
    <property type="entry name" value="LIPASE 5"/>
    <property type="match status" value="1"/>
</dbReference>
<dbReference type="AlphaFoldDB" id="A0A1X2G9A5"/>
<dbReference type="GO" id="GO:0004806">
    <property type="term" value="F:triacylglycerol lipase activity"/>
    <property type="evidence" value="ECO:0007669"/>
    <property type="project" value="UniProtKB-UniRule"/>
</dbReference>
<dbReference type="GO" id="GO:0016042">
    <property type="term" value="P:lipid catabolic process"/>
    <property type="evidence" value="ECO:0007669"/>
    <property type="project" value="UniProtKB-UniRule"/>
</dbReference>
<gene>
    <name evidence="2" type="ORF">DM01DRAFT_1409929</name>
</gene>
<dbReference type="Proteomes" id="UP000242146">
    <property type="component" value="Unassembled WGS sequence"/>
</dbReference>
<keyword evidence="3" id="KW-1185">Reference proteome</keyword>
<proteinExistence type="inferred from homology"/>
<dbReference type="EMBL" id="MCGT01000030">
    <property type="protein sequence ID" value="ORX48263.1"/>
    <property type="molecule type" value="Genomic_DNA"/>
</dbReference>
<sequence>MSMTIDMSKRSSRLPPTQDPFYHYDDLATLAKADPGTILRSREVEIHHHVASAYQLLYRTTDVLGNPIATVATVLRPFFPNTSALMSYQLVEDSASMDCAPSYTLDNNQPSLGGALIRPFLDKGYYVVASDYQGPNSAFTCGVTSGNGVLDGIRAALASGSETGIESTAAIQFYGYSGGALASGWAIQLLKSYAPELNVIGAALGGTPVNINATFNEVNSGFFSQLIPAAIMGLAQQYPEMDKYIFSIIKPQYQKMWQDVKTSCVMDLFQFMNKDVAMYFNRSDYLDNDIVTKIIRENEMGHLGAPSVPLYMFHSVHDEVVPLSNAYDMAQSWCEGGTKIHFVSDSLSEHLSLAISGSPEAFNYIAERFDGKPLPQGCQFKSATSTIFEDGVLGALSDMTFNGLKSILHGN</sequence>
<dbReference type="Gene3D" id="1.10.260.130">
    <property type="match status" value="1"/>
</dbReference>